<protein>
    <submittedName>
        <fullName evidence="1">Uncharacterized protein</fullName>
    </submittedName>
</protein>
<evidence type="ECO:0000313" key="2">
    <source>
        <dbReference type="Proteomes" id="UP000522081"/>
    </source>
</evidence>
<organism evidence="1 2">
    <name type="scientific">Novosphingobium marinum</name>
    <dbReference type="NCBI Taxonomy" id="1514948"/>
    <lineage>
        <taxon>Bacteria</taxon>
        <taxon>Pseudomonadati</taxon>
        <taxon>Pseudomonadota</taxon>
        <taxon>Alphaproteobacteria</taxon>
        <taxon>Sphingomonadales</taxon>
        <taxon>Sphingomonadaceae</taxon>
        <taxon>Novosphingobium</taxon>
    </lineage>
</organism>
<gene>
    <name evidence="1" type="ORF">FHS75_002282</name>
</gene>
<keyword evidence="2" id="KW-1185">Reference proteome</keyword>
<name>A0A7Y9XZH4_9SPHN</name>
<comment type="caution">
    <text evidence="1">The sequence shown here is derived from an EMBL/GenBank/DDBJ whole genome shotgun (WGS) entry which is preliminary data.</text>
</comment>
<accession>A0A7Y9XZH4</accession>
<sequence length="81" mass="8995">MPGFHGDPALPLALIAQAIPKLSRHDLEALTERLIDRLDTIDGDTDLEEETDWCEARDDGCGPHVSRGRVVWGSEHDEEGF</sequence>
<proteinExistence type="predicted"/>
<dbReference type="EMBL" id="JACBZF010000003">
    <property type="protein sequence ID" value="NYH95953.1"/>
    <property type="molecule type" value="Genomic_DNA"/>
</dbReference>
<reference evidence="1 2" key="1">
    <citation type="submission" date="2020-07" db="EMBL/GenBank/DDBJ databases">
        <title>Genomic Encyclopedia of Type Strains, Phase IV (KMG-IV): sequencing the most valuable type-strain genomes for metagenomic binning, comparative biology and taxonomic classification.</title>
        <authorList>
            <person name="Goeker M."/>
        </authorList>
    </citation>
    <scope>NUCLEOTIDE SEQUENCE [LARGE SCALE GENOMIC DNA]</scope>
    <source>
        <strain evidence="1 2">DSM 29043</strain>
    </source>
</reference>
<dbReference type="RefSeq" id="WP_179407768.1">
    <property type="nucleotide sequence ID" value="NZ_BMGF01000003.1"/>
</dbReference>
<dbReference type="AlphaFoldDB" id="A0A7Y9XZH4"/>
<evidence type="ECO:0000313" key="1">
    <source>
        <dbReference type="EMBL" id="NYH95953.1"/>
    </source>
</evidence>
<dbReference type="Proteomes" id="UP000522081">
    <property type="component" value="Unassembled WGS sequence"/>
</dbReference>